<comment type="caution">
    <text evidence="3">The sequence shown here is derived from an EMBL/GenBank/DDBJ whole genome shotgun (WGS) entry which is preliminary data.</text>
</comment>
<dbReference type="AlphaFoldDB" id="A0A4Z0RLA8"/>
<proteinExistence type="predicted"/>
<dbReference type="Proteomes" id="UP000728106">
    <property type="component" value="Unassembled WGS sequence"/>
</dbReference>
<gene>
    <name evidence="3" type="ORF">HAU20_05105</name>
    <name evidence="2" type="ORF">HAU43_07105</name>
</gene>
<keyword evidence="1" id="KW-1133">Transmembrane helix</keyword>
<sequence>MMKTSKLVKFIAKDSYEGFRTFLIAVGAVMIVALAIAFKDSWQAGGSQLFTSLSLAIGLPVIFGQVFYVIMAYVKSVQSWQNAKLVLLPATNWQFVISNLVVRLLVILINVAVVTGVYRLVMMAIEKGLNASEADNALHFSWDFSGVADSTGAIVLVFLFVNFIGLAVNLGVAHFMPRFKYAKGPVFFVVFLIVFIVVSLGETYLVDWMGLGEWAARVVDGLLALGFFYGIFKMYTRYNDAY</sequence>
<evidence type="ECO:0000313" key="3">
    <source>
        <dbReference type="EMBL" id="MBJ7638767.1"/>
    </source>
</evidence>
<keyword evidence="4" id="KW-1185">Reference proteome</keyword>
<dbReference type="EMBL" id="JAAOCX010000008">
    <property type="protein sequence ID" value="MBJ7632851.1"/>
    <property type="molecule type" value="Genomic_DNA"/>
</dbReference>
<evidence type="ECO:0000313" key="2">
    <source>
        <dbReference type="EMBL" id="MBJ7632851.1"/>
    </source>
</evidence>
<keyword evidence="1" id="KW-0812">Transmembrane</keyword>
<feature type="transmembrane region" description="Helical" evidence="1">
    <location>
        <begin position="21"/>
        <end position="38"/>
    </location>
</feature>
<evidence type="ECO:0000256" key="1">
    <source>
        <dbReference type="SAM" id="Phobius"/>
    </source>
</evidence>
<feature type="transmembrane region" description="Helical" evidence="1">
    <location>
        <begin position="152"/>
        <end position="172"/>
    </location>
</feature>
<dbReference type="GeneID" id="57979276"/>
<feature type="transmembrane region" description="Helical" evidence="1">
    <location>
        <begin position="184"/>
        <end position="202"/>
    </location>
</feature>
<organism evidence="3 4">
    <name type="scientific">Weissella confusa</name>
    <name type="common">Lactobacillus confusus</name>
    <dbReference type="NCBI Taxonomy" id="1583"/>
    <lineage>
        <taxon>Bacteria</taxon>
        <taxon>Bacillati</taxon>
        <taxon>Bacillota</taxon>
        <taxon>Bacilli</taxon>
        <taxon>Lactobacillales</taxon>
        <taxon>Lactobacillaceae</taxon>
        <taxon>Weissella</taxon>
    </lineage>
</organism>
<keyword evidence="1" id="KW-0472">Membrane</keyword>
<protein>
    <submittedName>
        <fullName evidence="3">Uncharacterized protein</fullName>
    </submittedName>
</protein>
<dbReference type="RefSeq" id="WP_004560424.1">
    <property type="nucleotide sequence ID" value="NZ_ALXJ01000026.1"/>
</dbReference>
<evidence type="ECO:0000313" key="4">
    <source>
        <dbReference type="Proteomes" id="UP000728106"/>
    </source>
</evidence>
<reference evidence="3 4" key="2">
    <citation type="journal article" date="2021" name="Int. J. Food Microbiol.">
        <title>Safety demonstration of a microbial species for use in the food chain: Weissella confusa.</title>
        <authorList>
            <person name="Bourdichon F."/>
            <person name="Patrone V."/>
            <person name="Fontana A."/>
            <person name="Milani G."/>
            <person name="Morelli L."/>
        </authorList>
    </citation>
    <scope>NUCLEOTIDE SEQUENCE [LARGE SCALE GENOMIC DNA]</scope>
    <source>
        <strain evidence="2">CCUG 30943</strain>
        <strain evidence="3 4">CCUG 43002</strain>
    </source>
</reference>
<accession>A0A4Z0RLA8</accession>
<feature type="transmembrane region" description="Helical" evidence="1">
    <location>
        <begin position="50"/>
        <end position="74"/>
    </location>
</feature>
<dbReference type="Proteomes" id="UP000808038">
    <property type="component" value="Unassembled WGS sequence"/>
</dbReference>
<feature type="transmembrane region" description="Helical" evidence="1">
    <location>
        <begin position="214"/>
        <end position="232"/>
    </location>
</feature>
<reference evidence="3" key="1">
    <citation type="submission" date="2020-02" db="EMBL/GenBank/DDBJ databases">
        <authorList>
            <person name="Fontana A."/>
            <person name="Patrone V."/>
            <person name="Morelli L."/>
        </authorList>
    </citation>
    <scope>NUCLEOTIDE SEQUENCE</scope>
    <source>
        <strain evidence="2">CCUG 30943</strain>
        <strain evidence="3">CCUG 43002</strain>
    </source>
</reference>
<feature type="transmembrane region" description="Helical" evidence="1">
    <location>
        <begin position="95"/>
        <end position="118"/>
    </location>
</feature>
<name>A0A4Z0RLA8_WEICO</name>
<dbReference type="EMBL" id="JAAOCP010000005">
    <property type="protein sequence ID" value="MBJ7638767.1"/>
    <property type="molecule type" value="Genomic_DNA"/>
</dbReference>